<protein>
    <submittedName>
        <fullName evidence="3">Uncharacterized protein</fullName>
    </submittedName>
</protein>
<keyword evidence="4" id="KW-1185">Reference proteome</keyword>
<dbReference type="EMBL" id="LR877161">
    <property type="protein sequence ID" value="CAD2220486.1"/>
    <property type="molecule type" value="Genomic_DNA"/>
</dbReference>
<accession>A0A7G2CKY4</accession>
<name>A0A7G2CKY4_9TRYP</name>
<feature type="compositionally biased region" description="Basic and acidic residues" evidence="1">
    <location>
        <begin position="305"/>
        <end position="321"/>
    </location>
</feature>
<dbReference type="Proteomes" id="UP000515908">
    <property type="component" value="Chromosome 17"/>
</dbReference>
<keyword evidence="2" id="KW-0732">Signal</keyword>
<feature type="chain" id="PRO_5028931730" evidence="2">
    <location>
        <begin position="27"/>
        <end position="380"/>
    </location>
</feature>
<evidence type="ECO:0000313" key="4">
    <source>
        <dbReference type="Proteomes" id="UP000515908"/>
    </source>
</evidence>
<organism evidence="3 4">
    <name type="scientific">Angomonas deanei</name>
    <dbReference type="NCBI Taxonomy" id="59799"/>
    <lineage>
        <taxon>Eukaryota</taxon>
        <taxon>Discoba</taxon>
        <taxon>Euglenozoa</taxon>
        <taxon>Kinetoplastea</taxon>
        <taxon>Metakinetoplastina</taxon>
        <taxon>Trypanosomatida</taxon>
        <taxon>Trypanosomatidae</taxon>
        <taxon>Strigomonadinae</taxon>
        <taxon>Angomonas</taxon>
    </lineage>
</organism>
<sequence>MFPSSRYIRKAAALTVLAGSIGAAAASCPAHCDFAYETADGKAICRSCWIGYDLSDDATSCEPLADPHCRTPSSQDEKKCETCGTGHWPNSDGVCVSCGDNCLQCADATTCEYCVYAHAFNSDGKCTKCMEHCTQCQDPTTCQFCEHGYGYFNGKCTPCGVDNCLFCTEEVGKCSFCATTHGLTVDEQCEPCSVSDKCTSVQNCYCDSCEQGYKVENYDCVRDETVCLSGQGMKDGQCVPCTLKYCTTCSFDAGGVETCTQCERNPEDGLPSYTSCGKPIDDCTYDDEGNNGNDSNHGSESGSQGEKESGSKAENVSDSKAHSGSPSKADSKGDDESGSQGSNGNDDDEGNNGGGNGALSPRTVFSTVAVVAGLIAANLL</sequence>
<evidence type="ECO:0000256" key="1">
    <source>
        <dbReference type="SAM" id="MobiDB-lite"/>
    </source>
</evidence>
<reference evidence="3 4" key="1">
    <citation type="submission" date="2020-08" db="EMBL/GenBank/DDBJ databases">
        <authorList>
            <person name="Newling K."/>
            <person name="Davey J."/>
            <person name="Forrester S."/>
        </authorList>
    </citation>
    <scope>NUCLEOTIDE SEQUENCE [LARGE SCALE GENOMIC DNA]</scope>
    <source>
        <strain evidence="4">Crithidia deanei Carvalho (ATCC PRA-265)</strain>
    </source>
</reference>
<dbReference type="InterPro" id="IPR009030">
    <property type="entry name" value="Growth_fac_rcpt_cys_sf"/>
</dbReference>
<dbReference type="VEuPathDB" id="TriTrypDB:ADEAN_000800800"/>
<dbReference type="OrthoDB" id="300641at2759"/>
<evidence type="ECO:0000256" key="2">
    <source>
        <dbReference type="SAM" id="SignalP"/>
    </source>
</evidence>
<feature type="region of interest" description="Disordered" evidence="1">
    <location>
        <begin position="287"/>
        <end position="361"/>
    </location>
</feature>
<feature type="signal peptide" evidence="2">
    <location>
        <begin position="1"/>
        <end position="26"/>
    </location>
</feature>
<dbReference type="PROSITE" id="PS51257">
    <property type="entry name" value="PROKAR_LIPOPROTEIN"/>
    <property type="match status" value="1"/>
</dbReference>
<dbReference type="SUPFAM" id="SSF57184">
    <property type="entry name" value="Growth factor receptor domain"/>
    <property type="match status" value="1"/>
</dbReference>
<proteinExistence type="predicted"/>
<evidence type="ECO:0000313" key="3">
    <source>
        <dbReference type="EMBL" id="CAD2220486.1"/>
    </source>
</evidence>
<gene>
    <name evidence="3" type="ORF">ADEAN_000800800</name>
</gene>
<dbReference type="AlphaFoldDB" id="A0A7G2CKY4"/>